<accession>A0AAP0G0H3</accession>
<organism evidence="1 2">
    <name type="scientific">Platanthera zijinensis</name>
    <dbReference type="NCBI Taxonomy" id="2320716"/>
    <lineage>
        <taxon>Eukaryota</taxon>
        <taxon>Viridiplantae</taxon>
        <taxon>Streptophyta</taxon>
        <taxon>Embryophyta</taxon>
        <taxon>Tracheophyta</taxon>
        <taxon>Spermatophyta</taxon>
        <taxon>Magnoliopsida</taxon>
        <taxon>Liliopsida</taxon>
        <taxon>Asparagales</taxon>
        <taxon>Orchidaceae</taxon>
        <taxon>Orchidoideae</taxon>
        <taxon>Orchideae</taxon>
        <taxon>Orchidinae</taxon>
        <taxon>Platanthera</taxon>
    </lineage>
</organism>
<gene>
    <name evidence="1" type="ORF">KSP39_PZI017138</name>
</gene>
<name>A0AAP0G0H3_9ASPA</name>
<evidence type="ECO:0000313" key="1">
    <source>
        <dbReference type="EMBL" id="KAK8928993.1"/>
    </source>
</evidence>
<protein>
    <submittedName>
        <fullName evidence="1">Uncharacterized protein</fullName>
    </submittedName>
</protein>
<evidence type="ECO:0000313" key="2">
    <source>
        <dbReference type="Proteomes" id="UP001418222"/>
    </source>
</evidence>
<dbReference type="EMBL" id="JBBWWQ010000015">
    <property type="protein sequence ID" value="KAK8928993.1"/>
    <property type="molecule type" value="Genomic_DNA"/>
</dbReference>
<reference evidence="1 2" key="1">
    <citation type="journal article" date="2022" name="Nat. Plants">
        <title>Genomes of leafy and leafless Platanthera orchids illuminate the evolution of mycoheterotrophy.</title>
        <authorList>
            <person name="Li M.H."/>
            <person name="Liu K.W."/>
            <person name="Li Z."/>
            <person name="Lu H.C."/>
            <person name="Ye Q.L."/>
            <person name="Zhang D."/>
            <person name="Wang J.Y."/>
            <person name="Li Y.F."/>
            <person name="Zhong Z.M."/>
            <person name="Liu X."/>
            <person name="Yu X."/>
            <person name="Liu D.K."/>
            <person name="Tu X.D."/>
            <person name="Liu B."/>
            <person name="Hao Y."/>
            <person name="Liao X.Y."/>
            <person name="Jiang Y.T."/>
            <person name="Sun W.H."/>
            <person name="Chen J."/>
            <person name="Chen Y.Q."/>
            <person name="Ai Y."/>
            <person name="Zhai J.W."/>
            <person name="Wu S.S."/>
            <person name="Zhou Z."/>
            <person name="Hsiao Y.Y."/>
            <person name="Wu W.L."/>
            <person name="Chen Y.Y."/>
            <person name="Lin Y.F."/>
            <person name="Hsu J.L."/>
            <person name="Li C.Y."/>
            <person name="Wang Z.W."/>
            <person name="Zhao X."/>
            <person name="Zhong W.Y."/>
            <person name="Ma X.K."/>
            <person name="Ma L."/>
            <person name="Huang J."/>
            <person name="Chen G.Z."/>
            <person name="Huang M.Z."/>
            <person name="Huang L."/>
            <person name="Peng D.H."/>
            <person name="Luo Y.B."/>
            <person name="Zou S.Q."/>
            <person name="Chen S.P."/>
            <person name="Lan S."/>
            <person name="Tsai W.C."/>
            <person name="Van de Peer Y."/>
            <person name="Liu Z.J."/>
        </authorList>
    </citation>
    <scope>NUCLEOTIDE SEQUENCE [LARGE SCALE GENOMIC DNA]</scope>
    <source>
        <strain evidence="1">Lor287</strain>
    </source>
</reference>
<dbReference type="AlphaFoldDB" id="A0AAP0G0H3"/>
<proteinExistence type="predicted"/>
<keyword evidence="2" id="KW-1185">Reference proteome</keyword>
<dbReference type="Proteomes" id="UP001418222">
    <property type="component" value="Unassembled WGS sequence"/>
</dbReference>
<comment type="caution">
    <text evidence="1">The sequence shown here is derived from an EMBL/GenBank/DDBJ whole genome shotgun (WGS) entry which is preliminary data.</text>
</comment>
<sequence>MVGRGVRMNSLWTGKERGSWNGGLMSSGWWLGGFVGYEDLVQGGGLGLGKMSRKQQHQADQRLDFSGCWNSTSIDSSPVELG</sequence>